<evidence type="ECO:0000313" key="2">
    <source>
        <dbReference type="Proteomes" id="UP000762676"/>
    </source>
</evidence>
<reference evidence="1 2" key="1">
    <citation type="journal article" date="2021" name="Elife">
        <title>Chloroplast acquisition without the gene transfer in kleptoplastic sea slugs, Plakobranchus ocellatus.</title>
        <authorList>
            <person name="Maeda T."/>
            <person name="Takahashi S."/>
            <person name="Yoshida T."/>
            <person name="Shimamura S."/>
            <person name="Takaki Y."/>
            <person name="Nagai Y."/>
            <person name="Toyoda A."/>
            <person name="Suzuki Y."/>
            <person name="Arimoto A."/>
            <person name="Ishii H."/>
            <person name="Satoh N."/>
            <person name="Nishiyama T."/>
            <person name="Hasebe M."/>
            <person name="Maruyama T."/>
            <person name="Minagawa J."/>
            <person name="Obokata J."/>
            <person name="Shigenobu S."/>
        </authorList>
    </citation>
    <scope>NUCLEOTIDE SEQUENCE [LARGE SCALE GENOMIC DNA]</scope>
</reference>
<proteinExistence type="predicted"/>
<accession>A0AAV4G0H0</accession>
<gene>
    <name evidence="1" type="ORF">ElyMa_002280200</name>
</gene>
<dbReference type="Proteomes" id="UP000762676">
    <property type="component" value="Unassembled WGS sequence"/>
</dbReference>
<dbReference type="AlphaFoldDB" id="A0AAV4G0H0"/>
<comment type="caution">
    <text evidence="1">The sequence shown here is derived from an EMBL/GenBank/DDBJ whole genome shotgun (WGS) entry which is preliminary data.</text>
</comment>
<evidence type="ECO:0000313" key="1">
    <source>
        <dbReference type="EMBL" id="GFR79062.1"/>
    </source>
</evidence>
<dbReference type="EMBL" id="BMAT01004720">
    <property type="protein sequence ID" value="GFR79062.1"/>
    <property type="molecule type" value="Genomic_DNA"/>
</dbReference>
<organism evidence="1 2">
    <name type="scientific">Elysia marginata</name>
    <dbReference type="NCBI Taxonomy" id="1093978"/>
    <lineage>
        <taxon>Eukaryota</taxon>
        <taxon>Metazoa</taxon>
        <taxon>Spiralia</taxon>
        <taxon>Lophotrochozoa</taxon>
        <taxon>Mollusca</taxon>
        <taxon>Gastropoda</taxon>
        <taxon>Heterobranchia</taxon>
        <taxon>Euthyneura</taxon>
        <taxon>Panpulmonata</taxon>
        <taxon>Sacoglossa</taxon>
        <taxon>Placobranchoidea</taxon>
        <taxon>Plakobranchidae</taxon>
        <taxon>Elysia</taxon>
    </lineage>
</organism>
<protein>
    <submittedName>
        <fullName evidence="1">Uncharacterized protein</fullName>
    </submittedName>
</protein>
<sequence length="126" mass="13489">MAGVGSTSISMPEVFSSTPPVAAGAVLPEGECRDRYGRFNSSFFPLLACSLCFTYLFPGEQDLAISHATWPLDLTTLDGEPLSDHIALYPSLLQEGPAKLTDQAMCRELGDAGCRRLAQCCSSAIR</sequence>
<name>A0AAV4G0H0_9GAST</name>
<keyword evidence="2" id="KW-1185">Reference proteome</keyword>